<evidence type="ECO:0000313" key="3">
    <source>
        <dbReference type="WBParaSite" id="maker-uti_cns_0011066-snap-gene-0.4-mRNA-1"/>
    </source>
</evidence>
<dbReference type="Proteomes" id="UP000095280">
    <property type="component" value="Unplaced"/>
</dbReference>
<evidence type="ECO:0000256" key="1">
    <source>
        <dbReference type="SAM" id="MobiDB-lite"/>
    </source>
</evidence>
<name>A0A1I8I9Y1_9PLAT</name>
<dbReference type="WBParaSite" id="maker-uti_cns_0011066-snap-gene-0.4-mRNA-1">
    <property type="protein sequence ID" value="maker-uti_cns_0011066-snap-gene-0.4-mRNA-1"/>
    <property type="gene ID" value="maker-uti_cns_0011066-snap-gene-0.4"/>
</dbReference>
<accession>A0A1I8I9Y1</accession>
<keyword evidence="2" id="KW-1185">Reference proteome</keyword>
<reference evidence="3" key="1">
    <citation type="submission" date="2016-11" db="UniProtKB">
        <authorList>
            <consortium name="WormBaseParasite"/>
        </authorList>
    </citation>
    <scope>IDENTIFICATION</scope>
</reference>
<feature type="region of interest" description="Disordered" evidence="1">
    <location>
        <begin position="1"/>
        <end position="20"/>
    </location>
</feature>
<proteinExistence type="predicted"/>
<protein>
    <submittedName>
        <fullName evidence="3">DH domain-containing protein</fullName>
    </submittedName>
</protein>
<evidence type="ECO:0000313" key="2">
    <source>
        <dbReference type="Proteomes" id="UP000095280"/>
    </source>
</evidence>
<sequence length="107" mass="11626">VNGNSSPLDISPHASPQEKEFDDTVEILLARLEDYCALIDLIRSESAHCLGTLLPQPRSSLKRPESEPVATFHPPEVFSCDVYFKSGNESTEATKASDSAATDFGTK</sequence>
<dbReference type="AlphaFoldDB" id="A0A1I8I9Y1"/>
<organism evidence="2 3">
    <name type="scientific">Macrostomum lignano</name>
    <dbReference type="NCBI Taxonomy" id="282301"/>
    <lineage>
        <taxon>Eukaryota</taxon>
        <taxon>Metazoa</taxon>
        <taxon>Spiralia</taxon>
        <taxon>Lophotrochozoa</taxon>
        <taxon>Platyhelminthes</taxon>
        <taxon>Rhabditophora</taxon>
        <taxon>Macrostomorpha</taxon>
        <taxon>Macrostomida</taxon>
        <taxon>Macrostomidae</taxon>
        <taxon>Macrostomum</taxon>
    </lineage>
</organism>